<accession>A0A9X8EKB2</accession>
<keyword evidence="1" id="KW-0472">Membrane</keyword>
<gene>
    <name evidence="2" type="ORF">EDF85_1308</name>
</gene>
<feature type="transmembrane region" description="Helical" evidence="1">
    <location>
        <begin position="108"/>
        <end position="130"/>
    </location>
</feature>
<reference evidence="2 3" key="1">
    <citation type="submission" date="2018-11" db="EMBL/GenBank/DDBJ databases">
        <title>Genomic analyses of the natural microbiome of Caenorhabditis elegans.</title>
        <authorList>
            <person name="Samuel B."/>
        </authorList>
    </citation>
    <scope>NUCLEOTIDE SEQUENCE [LARGE SCALE GENOMIC DNA]</scope>
    <source>
        <strain evidence="2 3">BIGb0473</strain>
    </source>
</reference>
<dbReference type="RefSeq" id="WP_054914588.1">
    <property type="nucleotide sequence ID" value="NZ_RJUR01000011.1"/>
</dbReference>
<evidence type="ECO:0000256" key="1">
    <source>
        <dbReference type="SAM" id="Phobius"/>
    </source>
</evidence>
<protein>
    <submittedName>
        <fullName evidence="2">Uncharacterized protein</fullName>
    </submittedName>
</protein>
<feature type="transmembrane region" description="Helical" evidence="1">
    <location>
        <begin position="462"/>
        <end position="481"/>
    </location>
</feature>
<keyword evidence="1" id="KW-1133">Transmembrane helix</keyword>
<dbReference type="Proteomes" id="UP000269115">
    <property type="component" value="Unassembled WGS sequence"/>
</dbReference>
<dbReference type="GeneID" id="87481325"/>
<organism evidence="2 3">
    <name type="scientific">Pseudomonas putida</name>
    <name type="common">Arthrobacter siderocapsulatus</name>
    <dbReference type="NCBI Taxonomy" id="303"/>
    <lineage>
        <taxon>Bacteria</taxon>
        <taxon>Pseudomonadati</taxon>
        <taxon>Pseudomonadota</taxon>
        <taxon>Gammaproteobacteria</taxon>
        <taxon>Pseudomonadales</taxon>
        <taxon>Pseudomonadaceae</taxon>
        <taxon>Pseudomonas</taxon>
    </lineage>
</organism>
<comment type="caution">
    <text evidence="2">The sequence shown here is derived from an EMBL/GenBank/DDBJ whole genome shotgun (WGS) entry which is preliminary data.</text>
</comment>
<feature type="transmembrane region" description="Helical" evidence="1">
    <location>
        <begin position="35"/>
        <end position="56"/>
    </location>
</feature>
<dbReference type="EMBL" id="RJUR01000011">
    <property type="protein sequence ID" value="ROQ53545.1"/>
    <property type="molecule type" value="Genomic_DNA"/>
</dbReference>
<proteinExistence type="predicted"/>
<feature type="transmembrane region" description="Helical" evidence="1">
    <location>
        <begin position="76"/>
        <end position="96"/>
    </location>
</feature>
<dbReference type="AlphaFoldDB" id="A0A9X8EKB2"/>
<evidence type="ECO:0000313" key="3">
    <source>
        <dbReference type="Proteomes" id="UP000269115"/>
    </source>
</evidence>
<feature type="transmembrane region" description="Helical" evidence="1">
    <location>
        <begin position="422"/>
        <end position="441"/>
    </location>
</feature>
<sequence length="546" mass="61645">MNSRLSPDLTGRPWRGWLRRPVVARASTPRQQQRFVARLMLGLTLCYLLVEMGFNARLLDVVGGLASPAQVESIEVYGRLIAGTAVALLGLGWVLKKACSQYWSLGRTLAWSALTVGSCLLVVFYAQLALINHLVATSTPQERARAVLGVPISYLLVHREFGLKGLELGTDDYKRPEGKTLLATLPILLQSVDRLEERVRQQGLAFFELFAETRRGPLADNYQRYREALAELDELYGNYRQGSQRYLDATSPAAIARHQQQAWDDYVQTLKQRNRRLTPGNVPRRHWPQVRRMLDDKGIQVSDNWQPGDRAGFNLAVAKRVQGHASGAYGTELFKHIQGDWIKPGLSRQGFFADPAIQQRWRSALYLPDSLSLKPDWSLDAYEQAIYRPTLRLDAQQLLEERLVEPARYGERNDKADIGRDSYRALIVPMIALLFSLLGAFTHLFKCTLFALRAVRPVPRRAYWGALAVYAVVVLALPMPFSNKVTEQPLFLTLKQRGASTLGAMGWVIAHGAQWTAQVQPLFYPLNEAIRLHLLQGLSYGYHDND</sequence>
<keyword evidence="1" id="KW-0812">Transmembrane</keyword>
<name>A0A9X8EKB2_PSEPU</name>
<evidence type="ECO:0000313" key="2">
    <source>
        <dbReference type="EMBL" id="ROQ53545.1"/>
    </source>
</evidence>